<sequence>MMNKRILGFATQVAIMAIVGSVILLFVGIGFMVLLHVCIIGGGSRRRGAGGGRSTEDRGENGSTGMSKVEIEKLPCYDYKGEDSSSGPEDCAVCLENLATGDECRLLPICKHSFHAQCVDTWLLKTPFCPICRTRVGSIRDENDHETTTDEIRVQLEQRPDSDMSRDFSLAPLS</sequence>
<gene>
    <name evidence="1" type="ORF">L6164_007851</name>
</gene>
<organism evidence="1 2">
    <name type="scientific">Bauhinia variegata</name>
    <name type="common">Purple orchid tree</name>
    <name type="synonym">Phanera variegata</name>
    <dbReference type="NCBI Taxonomy" id="167791"/>
    <lineage>
        <taxon>Eukaryota</taxon>
        <taxon>Viridiplantae</taxon>
        <taxon>Streptophyta</taxon>
        <taxon>Embryophyta</taxon>
        <taxon>Tracheophyta</taxon>
        <taxon>Spermatophyta</taxon>
        <taxon>Magnoliopsida</taxon>
        <taxon>eudicotyledons</taxon>
        <taxon>Gunneridae</taxon>
        <taxon>Pentapetalae</taxon>
        <taxon>rosids</taxon>
        <taxon>fabids</taxon>
        <taxon>Fabales</taxon>
        <taxon>Fabaceae</taxon>
        <taxon>Cercidoideae</taxon>
        <taxon>Cercideae</taxon>
        <taxon>Bauhiniinae</taxon>
        <taxon>Bauhinia</taxon>
    </lineage>
</organism>
<keyword evidence="2" id="KW-1185">Reference proteome</keyword>
<dbReference type="EMBL" id="CM039429">
    <property type="protein sequence ID" value="KAI4346997.1"/>
    <property type="molecule type" value="Genomic_DNA"/>
</dbReference>
<name>A0ACB9PG21_BAUVA</name>
<protein>
    <submittedName>
        <fullName evidence="1">Uncharacterized protein</fullName>
    </submittedName>
</protein>
<dbReference type="Proteomes" id="UP000828941">
    <property type="component" value="Chromosome 4"/>
</dbReference>
<evidence type="ECO:0000313" key="1">
    <source>
        <dbReference type="EMBL" id="KAI4346997.1"/>
    </source>
</evidence>
<proteinExistence type="predicted"/>
<evidence type="ECO:0000313" key="2">
    <source>
        <dbReference type="Proteomes" id="UP000828941"/>
    </source>
</evidence>
<accession>A0ACB9PG21</accession>
<comment type="caution">
    <text evidence="1">The sequence shown here is derived from an EMBL/GenBank/DDBJ whole genome shotgun (WGS) entry which is preliminary data.</text>
</comment>
<reference evidence="1 2" key="1">
    <citation type="journal article" date="2022" name="DNA Res.">
        <title>Chromosomal-level genome assembly of the orchid tree Bauhinia variegata (Leguminosae; Cercidoideae) supports the allotetraploid origin hypothesis of Bauhinia.</title>
        <authorList>
            <person name="Zhong Y."/>
            <person name="Chen Y."/>
            <person name="Zheng D."/>
            <person name="Pang J."/>
            <person name="Liu Y."/>
            <person name="Luo S."/>
            <person name="Meng S."/>
            <person name="Qian L."/>
            <person name="Wei D."/>
            <person name="Dai S."/>
            <person name="Zhou R."/>
        </authorList>
    </citation>
    <scope>NUCLEOTIDE SEQUENCE [LARGE SCALE GENOMIC DNA]</scope>
    <source>
        <strain evidence="1">BV-YZ2020</strain>
    </source>
</reference>